<protein>
    <submittedName>
        <fullName evidence="1">Uncharacterized protein</fullName>
    </submittedName>
</protein>
<name>A0A1R3J539_COCAP</name>
<evidence type="ECO:0000313" key="2">
    <source>
        <dbReference type="Proteomes" id="UP000188268"/>
    </source>
</evidence>
<reference evidence="1 2" key="1">
    <citation type="submission" date="2013-09" db="EMBL/GenBank/DDBJ databases">
        <title>Corchorus capsularis genome sequencing.</title>
        <authorList>
            <person name="Alam M."/>
            <person name="Haque M.S."/>
            <person name="Islam M.S."/>
            <person name="Emdad E.M."/>
            <person name="Islam M.M."/>
            <person name="Ahmed B."/>
            <person name="Halim A."/>
            <person name="Hossen Q.M.M."/>
            <person name="Hossain M.Z."/>
            <person name="Ahmed R."/>
            <person name="Khan M.M."/>
            <person name="Islam R."/>
            <person name="Rashid M.M."/>
            <person name="Khan S.A."/>
            <person name="Rahman M.S."/>
            <person name="Alam M."/>
        </authorList>
    </citation>
    <scope>NUCLEOTIDE SEQUENCE [LARGE SCALE GENOMIC DNA]</scope>
    <source>
        <strain evidence="2">cv. CVL-1</strain>
        <tissue evidence="1">Whole seedling</tissue>
    </source>
</reference>
<comment type="caution">
    <text evidence="1">The sequence shown here is derived from an EMBL/GenBank/DDBJ whole genome shotgun (WGS) entry which is preliminary data.</text>
</comment>
<accession>A0A1R3J539</accession>
<keyword evidence="2" id="KW-1185">Reference proteome</keyword>
<sequence>MAHLSTFFGTTKTLDSLIQDSTPLTFKILVVDFIGILAARRAY</sequence>
<organism evidence="1 2">
    <name type="scientific">Corchorus capsularis</name>
    <name type="common">Jute</name>
    <dbReference type="NCBI Taxonomy" id="210143"/>
    <lineage>
        <taxon>Eukaryota</taxon>
        <taxon>Viridiplantae</taxon>
        <taxon>Streptophyta</taxon>
        <taxon>Embryophyta</taxon>
        <taxon>Tracheophyta</taxon>
        <taxon>Spermatophyta</taxon>
        <taxon>Magnoliopsida</taxon>
        <taxon>eudicotyledons</taxon>
        <taxon>Gunneridae</taxon>
        <taxon>Pentapetalae</taxon>
        <taxon>rosids</taxon>
        <taxon>malvids</taxon>
        <taxon>Malvales</taxon>
        <taxon>Malvaceae</taxon>
        <taxon>Grewioideae</taxon>
        <taxon>Apeibeae</taxon>
        <taxon>Corchorus</taxon>
    </lineage>
</organism>
<evidence type="ECO:0000313" key="1">
    <source>
        <dbReference type="EMBL" id="OMO89886.1"/>
    </source>
</evidence>
<dbReference type="Proteomes" id="UP000188268">
    <property type="component" value="Unassembled WGS sequence"/>
</dbReference>
<gene>
    <name evidence="1" type="ORF">CCACVL1_07576</name>
</gene>
<dbReference type="AlphaFoldDB" id="A0A1R3J539"/>
<dbReference type="Gramene" id="OMO89886">
    <property type="protein sequence ID" value="OMO89886"/>
    <property type="gene ID" value="CCACVL1_07576"/>
</dbReference>
<proteinExistence type="predicted"/>
<dbReference type="EMBL" id="AWWV01008568">
    <property type="protein sequence ID" value="OMO89886.1"/>
    <property type="molecule type" value="Genomic_DNA"/>
</dbReference>